<dbReference type="EMBL" id="JBEDUW010000001">
    <property type="protein sequence ID" value="KAK9950526.1"/>
    <property type="molecule type" value="Genomic_DNA"/>
</dbReference>
<reference evidence="2 3" key="1">
    <citation type="journal article" date="2023" name="G3 (Bethesda)">
        <title>A chromosome-length genome assembly and annotation of blackberry (Rubus argutus, cv. 'Hillquist').</title>
        <authorList>
            <person name="Bruna T."/>
            <person name="Aryal R."/>
            <person name="Dudchenko O."/>
            <person name="Sargent D.J."/>
            <person name="Mead D."/>
            <person name="Buti M."/>
            <person name="Cavallini A."/>
            <person name="Hytonen T."/>
            <person name="Andres J."/>
            <person name="Pham M."/>
            <person name="Weisz D."/>
            <person name="Mascagni F."/>
            <person name="Usai G."/>
            <person name="Natali L."/>
            <person name="Bassil N."/>
            <person name="Fernandez G.E."/>
            <person name="Lomsadze A."/>
            <person name="Armour M."/>
            <person name="Olukolu B."/>
            <person name="Poorten T."/>
            <person name="Britton C."/>
            <person name="Davik J."/>
            <person name="Ashrafi H."/>
            <person name="Aiden E.L."/>
            <person name="Borodovsky M."/>
            <person name="Worthington M."/>
        </authorList>
    </citation>
    <scope>NUCLEOTIDE SEQUENCE [LARGE SCALE GENOMIC DNA]</scope>
    <source>
        <strain evidence="2">PI 553951</strain>
    </source>
</reference>
<proteinExistence type="predicted"/>
<keyword evidence="1" id="KW-0472">Membrane</keyword>
<evidence type="ECO:0000256" key="1">
    <source>
        <dbReference type="SAM" id="Phobius"/>
    </source>
</evidence>
<sequence length="77" mass="8375">MRIISMFSATMVKVSSDWIRSMRIIVVFSAVMVNLITGQLGLGHGVADQYLLSSPPPPENLLPLYGIQSFLGTHSAL</sequence>
<organism evidence="2 3">
    <name type="scientific">Rubus argutus</name>
    <name type="common">Southern blackberry</name>
    <dbReference type="NCBI Taxonomy" id="59490"/>
    <lineage>
        <taxon>Eukaryota</taxon>
        <taxon>Viridiplantae</taxon>
        <taxon>Streptophyta</taxon>
        <taxon>Embryophyta</taxon>
        <taxon>Tracheophyta</taxon>
        <taxon>Spermatophyta</taxon>
        <taxon>Magnoliopsida</taxon>
        <taxon>eudicotyledons</taxon>
        <taxon>Gunneridae</taxon>
        <taxon>Pentapetalae</taxon>
        <taxon>rosids</taxon>
        <taxon>fabids</taxon>
        <taxon>Rosales</taxon>
        <taxon>Rosaceae</taxon>
        <taxon>Rosoideae</taxon>
        <taxon>Rosoideae incertae sedis</taxon>
        <taxon>Rubus</taxon>
    </lineage>
</organism>
<name>A0AAW1YP79_RUBAR</name>
<keyword evidence="3" id="KW-1185">Reference proteome</keyword>
<dbReference type="Proteomes" id="UP001457282">
    <property type="component" value="Unassembled WGS sequence"/>
</dbReference>
<accession>A0AAW1YP79</accession>
<protein>
    <submittedName>
        <fullName evidence="2">Uncharacterized protein</fullName>
    </submittedName>
</protein>
<keyword evidence="1" id="KW-1133">Transmembrane helix</keyword>
<comment type="caution">
    <text evidence="2">The sequence shown here is derived from an EMBL/GenBank/DDBJ whole genome shotgun (WGS) entry which is preliminary data.</text>
</comment>
<keyword evidence="1" id="KW-0812">Transmembrane</keyword>
<feature type="transmembrane region" description="Helical" evidence="1">
    <location>
        <begin position="21"/>
        <end position="42"/>
    </location>
</feature>
<dbReference type="AlphaFoldDB" id="A0AAW1YP79"/>
<evidence type="ECO:0000313" key="2">
    <source>
        <dbReference type="EMBL" id="KAK9950526.1"/>
    </source>
</evidence>
<evidence type="ECO:0000313" key="3">
    <source>
        <dbReference type="Proteomes" id="UP001457282"/>
    </source>
</evidence>
<gene>
    <name evidence="2" type="ORF">M0R45_006012</name>
</gene>